<comment type="caution">
    <text evidence="8">The sequence shown here is derived from an EMBL/GenBank/DDBJ whole genome shotgun (WGS) entry which is preliminary data.</text>
</comment>
<dbReference type="AlphaFoldDB" id="A0A9D1QF65"/>
<protein>
    <submittedName>
        <fullName evidence="8">Transcriptional repressor</fullName>
    </submittedName>
</protein>
<dbReference type="InterPro" id="IPR043135">
    <property type="entry name" value="Fur_C"/>
</dbReference>
<proteinExistence type="inferred from homology"/>
<reference evidence="8" key="1">
    <citation type="journal article" date="2021" name="PeerJ">
        <title>Extensive microbial diversity within the chicken gut microbiome revealed by metagenomics and culture.</title>
        <authorList>
            <person name="Gilroy R."/>
            <person name="Ravi A."/>
            <person name="Getino M."/>
            <person name="Pursley I."/>
            <person name="Horton D.L."/>
            <person name="Alikhan N.F."/>
            <person name="Baker D."/>
            <person name="Gharbi K."/>
            <person name="Hall N."/>
            <person name="Watson M."/>
            <person name="Adriaenssens E.M."/>
            <person name="Foster-Nyarko E."/>
            <person name="Jarju S."/>
            <person name="Secka A."/>
            <person name="Antonio M."/>
            <person name="Oren A."/>
            <person name="Chaudhuri R.R."/>
            <person name="La Ragione R."/>
            <person name="Hildebrand F."/>
            <person name="Pallen M.J."/>
        </authorList>
    </citation>
    <scope>NUCLEOTIDE SEQUENCE</scope>
    <source>
        <strain evidence="8">ChiBcec15-1070</strain>
    </source>
</reference>
<dbReference type="InterPro" id="IPR036388">
    <property type="entry name" value="WH-like_DNA-bd_sf"/>
</dbReference>
<name>A0A9D1QF65_9BACT</name>
<keyword evidence="5" id="KW-0238">DNA-binding</keyword>
<gene>
    <name evidence="8" type="ORF">H9888_08375</name>
</gene>
<accession>A0A9D1QF65</accession>
<evidence type="ECO:0000256" key="1">
    <source>
        <dbReference type="ARBA" id="ARBA00007957"/>
    </source>
</evidence>
<organism evidence="8 9">
    <name type="scientific">Candidatus Rikenella faecigallinarum</name>
    <dbReference type="NCBI Taxonomy" id="2838745"/>
    <lineage>
        <taxon>Bacteria</taxon>
        <taxon>Pseudomonadati</taxon>
        <taxon>Bacteroidota</taxon>
        <taxon>Bacteroidia</taxon>
        <taxon>Bacteroidales</taxon>
        <taxon>Rikenellaceae</taxon>
        <taxon>Rikenella</taxon>
    </lineage>
</organism>
<feature type="binding site" evidence="7">
    <location>
        <position position="109"/>
    </location>
    <ligand>
        <name>Zn(2+)</name>
        <dbReference type="ChEBI" id="CHEBI:29105"/>
    </ligand>
</feature>
<sequence>MAVLDYLATHRTHPTADEIYAALAPQIPTLSKTTVYNTLALLVQQGAVTQLTIDPREARFDGDTTLHGHFYCEECGTLYDIPFSALPELPALPEGYALRETQLYYRGLCAACRCDTSRRPSERKTITVTQ</sequence>
<evidence type="ECO:0000256" key="6">
    <source>
        <dbReference type="ARBA" id="ARBA00023163"/>
    </source>
</evidence>
<dbReference type="GO" id="GO:0000976">
    <property type="term" value="F:transcription cis-regulatory region binding"/>
    <property type="evidence" value="ECO:0007669"/>
    <property type="project" value="TreeGrafter"/>
</dbReference>
<feature type="binding site" evidence="7">
    <location>
        <position position="75"/>
    </location>
    <ligand>
        <name>Zn(2+)</name>
        <dbReference type="ChEBI" id="CHEBI:29105"/>
    </ligand>
</feature>
<comment type="cofactor">
    <cofactor evidence="7">
        <name>Zn(2+)</name>
        <dbReference type="ChEBI" id="CHEBI:29105"/>
    </cofactor>
    <text evidence="7">Binds 1 zinc ion per subunit.</text>
</comment>
<evidence type="ECO:0000256" key="7">
    <source>
        <dbReference type="PIRSR" id="PIRSR602481-1"/>
    </source>
</evidence>
<dbReference type="SUPFAM" id="SSF46785">
    <property type="entry name" value="Winged helix' DNA-binding domain"/>
    <property type="match status" value="1"/>
</dbReference>
<comment type="similarity">
    <text evidence="1">Belongs to the Fur family.</text>
</comment>
<evidence type="ECO:0000313" key="9">
    <source>
        <dbReference type="Proteomes" id="UP000823926"/>
    </source>
</evidence>
<reference evidence="8" key="2">
    <citation type="submission" date="2021-04" db="EMBL/GenBank/DDBJ databases">
        <authorList>
            <person name="Gilroy R."/>
        </authorList>
    </citation>
    <scope>NUCLEOTIDE SEQUENCE</scope>
    <source>
        <strain evidence="8">ChiBcec15-1070</strain>
    </source>
</reference>
<evidence type="ECO:0000313" key="8">
    <source>
        <dbReference type="EMBL" id="HIW11489.1"/>
    </source>
</evidence>
<keyword evidence="7" id="KW-0479">Metal-binding</keyword>
<dbReference type="Gene3D" id="3.30.1490.190">
    <property type="match status" value="1"/>
</dbReference>
<dbReference type="PANTHER" id="PTHR33202:SF8">
    <property type="entry name" value="PEROXIDE-RESPONSIVE REPRESSOR PERR"/>
    <property type="match status" value="1"/>
</dbReference>
<dbReference type="InterPro" id="IPR036390">
    <property type="entry name" value="WH_DNA-bd_sf"/>
</dbReference>
<dbReference type="Pfam" id="PF01475">
    <property type="entry name" value="FUR"/>
    <property type="match status" value="1"/>
</dbReference>
<feature type="binding site" evidence="7">
    <location>
        <position position="72"/>
    </location>
    <ligand>
        <name>Zn(2+)</name>
        <dbReference type="ChEBI" id="CHEBI:29105"/>
    </ligand>
</feature>
<dbReference type="GO" id="GO:0003700">
    <property type="term" value="F:DNA-binding transcription factor activity"/>
    <property type="evidence" value="ECO:0007669"/>
    <property type="project" value="InterPro"/>
</dbReference>
<keyword evidence="3 7" id="KW-0862">Zinc</keyword>
<evidence type="ECO:0000256" key="2">
    <source>
        <dbReference type="ARBA" id="ARBA00022491"/>
    </source>
</evidence>
<dbReference type="Gene3D" id="1.10.10.10">
    <property type="entry name" value="Winged helix-like DNA-binding domain superfamily/Winged helix DNA-binding domain"/>
    <property type="match status" value="1"/>
</dbReference>
<evidence type="ECO:0000256" key="3">
    <source>
        <dbReference type="ARBA" id="ARBA00022833"/>
    </source>
</evidence>
<keyword evidence="4" id="KW-0805">Transcription regulation</keyword>
<dbReference type="CDD" id="cd07153">
    <property type="entry name" value="Fur_like"/>
    <property type="match status" value="1"/>
</dbReference>
<keyword evidence="6" id="KW-0804">Transcription</keyword>
<dbReference type="GO" id="GO:0045892">
    <property type="term" value="P:negative regulation of DNA-templated transcription"/>
    <property type="evidence" value="ECO:0007669"/>
    <property type="project" value="TreeGrafter"/>
</dbReference>
<keyword evidence="2" id="KW-0678">Repressor</keyword>
<dbReference type="GO" id="GO:0008270">
    <property type="term" value="F:zinc ion binding"/>
    <property type="evidence" value="ECO:0007669"/>
    <property type="project" value="TreeGrafter"/>
</dbReference>
<evidence type="ECO:0000256" key="4">
    <source>
        <dbReference type="ARBA" id="ARBA00023015"/>
    </source>
</evidence>
<dbReference type="EMBL" id="DXHL01000037">
    <property type="protein sequence ID" value="HIW11489.1"/>
    <property type="molecule type" value="Genomic_DNA"/>
</dbReference>
<dbReference type="GO" id="GO:1900376">
    <property type="term" value="P:regulation of secondary metabolite biosynthetic process"/>
    <property type="evidence" value="ECO:0007669"/>
    <property type="project" value="TreeGrafter"/>
</dbReference>
<evidence type="ECO:0000256" key="5">
    <source>
        <dbReference type="ARBA" id="ARBA00023125"/>
    </source>
</evidence>
<dbReference type="Proteomes" id="UP000823926">
    <property type="component" value="Unassembled WGS sequence"/>
</dbReference>
<dbReference type="PANTHER" id="PTHR33202">
    <property type="entry name" value="ZINC UPTAKE REGULATION PROTEIN"/>
    <property type="match status" value="1"/>
</dbReference>
<feature type="binding site" evidence="7">
    <location>
        <position position="112"/>
    </location>
    <ligand>
        <name>Zn(2+)</name>
        <dbReference type="ChEBI" id="CHEBI:29105"/>
    </ligand>
</feature>
<dbReference type="InterPro" id="IPR002481">
    <property type="entry name" value="FUR"/>
</dbReference>